<sequence>MSHSALSWNAARCNGRHFFISAKFNKKNSSLLIRRRYSFEELA</sequence>
<accession>A0A486XKX1</accession>
<name>A0A486XKX1_9GAMM</name>
<reference evidence="1" key="1">
    <citation type="submission" date="2019-04" db="EMBL/GenBank/DDBJ databases">
        <authorList>
            <person name="Brambilla D."/>
        </authorList>
    </citation>
    <scope>NUCLEOTIDE SEQUENCE</scope>
    <source>
        <strain evidence="1">BAL1</strain>
    </source>
</reference>
<dbReference type="AlphaFoldDB" id="A0A486XKX1"/>
<evidence type="ECO:0000313" key="1">
    <source>
        <dbReference type="EMBL" id="VHO02326.1"/>
    </source>
</evidence>
<protein>
    <submittedName>
        <fullName evidence="1">Uncharacterized protein</fullName>
    </submittedName>
</protein>
<proteinExistence type="predicted"/>
<dbReference type="EMBL" id="CAAJGR010000066">
    <property type="protein sequence ID" value="VHO02326.1"/>
    <property type="molecule type" value="Genomic_DNA"/>
</dbReference>
<gene>
    <name evidence="1" type="ORF">BAL341_741</name>
</gene>
<organism evidence="1">
    <name type="scientific">Rheinheimera sp. BAL341</name>
    <dbReference type="NCBI Taxonomy" id="1708203"/>
    <lineage>
        <taxon>Bacteria</taxon>
        <taxon>Pseudomonadati</taxon>
        <taxon>Pseudomonadota</taxon>
        <taxon>Gammaproteobacteria</taxon>
        <taxon>Chromatiales</taxon>
        <taxon>Chromatiaceae</taxon>
        <taxon>Rheinheimera</taxon>
    </lineage>
</organism>